<sequence>MDCASENTMEVEEMPMGGMGDKGNVGVTPLITNTINAPLEIVLQRMQGCEDGEPLEFGESGCLEIPQKEPNRLMEVVNLGNINHEKVDRNVVGAQNNENNEAVDDRLIGSQAREAGVRDATGMRRNIALGPGMSDSDSCPFPPGFGPCTSLNHVHYTNSVHSDYRVREDVIENTNPNIDEEEHVGGEATTVAAACRRAVTGEVATVTASLPFV</sequence>
<proteinExistence type="predicted"/>
<evidence type="ECO:0000313" key="3">
    <source>
        <dbReference type="Proteomes" id="UP001341840"/>
    </source>
</evidence>
<name>A0ABU6VCK2_9FABA</name>
<evidence type="ECO:0000313" key="2">
    <source>
        <dbReference type="EMBL" id="MED6170934.1"/>
    </source>
</evidence>
<dbReference type="EMBL" id="JASCZI010151208">
    <property type="protein sequence ID" value="MED6170934.1"/>
    <property type="molecule type" value="Genomic_DNA"/>
</dbReference>
<feature type="region of interest" description="Disordered" evidence="1">
    <location>
        <begin position="1"/>
        <end position="20"/>
    </location>
</feature>
<gene>
    <name evidence="2" type="ORF">PIB30_035899</name>
</gene>
<reference evidence="2 3" key="1">
    <citation type="journal article" date="2023" name="Plants (Basel)">
        <title>Bridging the Gap: Combining Genomics and Transcriptomics Approaches to Understand Stylosanthes scabra, an Orphan Legume from the Brazilian Caatinga.</title>
        <authorList>
            <person name="Ferreira-Neto J.R.C."/>
            <person name="da Silva M.D."/>
            <person name="Binneck E."/>
            <person name="de Melo N.F."/>
            <person name="da Silva R.H."/>
            <person name="de Melo A.L.T.M."/>
            <person name="Pandolfi V."/>
            <person name="Bustamante F.O."/>
            <person name="Brasileiro-Vidal A.C."/>
            <person name="Benko-Iseppon A.M."/>
        </authorList>
    </citation>
    <scope>NUCLEOTIDE SEQUENCE [LARGE SCALE GENOMIC DNA]</scope>
    <source>
        <tissue evidence="2">Leaves</tissue>
    </source>
</reference>
<accession>A0ABU6VCK2</accession>
<dbReference type="Proteomes" id="UP001341840">
    <property type="component" value="Unassembled WGS sequence"/>
</dbReference>
<evidence type="ECO:0000256" key="1">
    <source>
        <dbReference type="SAM" id="MobiDB-lite"/>
    </source>
</evidence>
<keyword evidence="3" id="KW-1185">Reference proteome</keyword>
<organism evidence="2 3">
    <name type="scientific">Stylosanthes scabra</name>
    <dbReference type="NCBI Taxonomy" id="79078"/>
    <lineage>
        <taxon>Eukaryota</taxon>
        <taxon>Viridiplantae</taxon>
        <taxon>Streptophyta</taxon>
        <taxon>Embryophyta</taxon>
        <taxon>Tracheophyta</taxon>
        <taxon>Spermatophyta</taxon>
        <taxon>Magnoliopsida</taxon>
        <taxon>eudicotyledons</taxon>
        <taxon>Gunneridae</taxon>
        <taxon>Pentapetalae</taxon>
        <taxon>rosids</taxon>
        <taxon>fabids</taxon>
        <taxon>Fabales</taxon>
        <taxon>Fabaceae</taxon>
        <taxon>Papilionoideae</taxon>
        <taxon>50 kb inversion clade</taxon>
        <taxon>dalbergioids sensu lato</taxon>
        <taxon>Dalbergieae</taxon>
        <taxon>Pterocarpus clade</taxon>
        <taxon>Stylosanthes</taxon>
    </lineage>
</organism>
<protein>
    <submittedName>
        <fullName evidence="2">Uncharacterized protein</fullName>
    </submittedName>
</protein>
<comment type="caution">
    <text evidence="2">The sequence shown here is derived from an EMBL/GenBank/DDBJ whole genome shotgun (WGS) entry which is preliminary data.</text>
</comment>